<accession>A0A2T7AYX9</accession>
<evidence type="ECO:0000256" key="6">
    <source>
        <dbReference type="ARBA" id="ARBA00022801"/>
    </source>
</evidence>
<evidence type="ECO:0000259" key="11">
    <source>
        <dbReference type="PROSITE" id="PS50883"/>
    </source>
</evidence>
<feature type="transmembrane region" description="Helical" evidence="10">
    <location>
        <begin position="244"/>
        <end position="265"/>
    </location>
</feature>
<protein>
    <recommendedName>
        <fullName evidence="2">cyclic-guanylate-specific phosphodiesterase</fullName>
        <ecNumber evidence="2">3.1.4.52</ecNumber>
    </recommendedName>
</protein>
<dbReference type="InterPro" id="IPR001633">
    <property type="entry name" value="EAL_dom"/>
</dbReference>
<dbReference type="Gene3D" id="3.20.20.450">
    <property type="entry name" value="EAL domain"/>
    <property type="match status" value="1"/>
</dbReference>
<reference evidence="13 14" key="1">
    <citation type="submission" date="2016-12" db="EMBL/GenBank/DDBJ databases">
        <title>Analysis of the Molecular Diversity Among Cronobacter Species Isolated from Filth Flies Using a Pan Genomic DNA Microarray.</title>
        <authorList>
            <person name="Pava-Ripoll M."/>
            <person name="Tall B."/>
            <person name="Farber J."/>
            <person name="Fanning S."/>
            <person name="Lehner A."/>
            <person name="Stephan R."/>
            <person name="Pagotto F."/>
            <person name="Iverson C."/>
            <person name="Ziobro G."/>
            <person name="Miller A."/>
            <person name="Pearson R."/>
            <person name="Yan Q."/>
            <person name="Kim M."/>
            <person name="Jeong S."/>
            <person name="Park J."/>
            <person name="Jun S."/>
            <person name="Choi H."/>
            <person name="Chung T."/>
            <person name="Yoo Y."/>
            <person name="Park E."/>
            <person name="Hwang S."/>
            <person name="Lee B."/>
            <person name="Sathyamoorthy V."/>
            <person name="Carter L."/>
            <person name="Mammel M."/>
            <person name="Jackson S."/>
            <person name="Kothary M."/>
            <person name="Patel I."/>
            <person name="Grim C."/>
            <person name="Gopinath G."/>
            <person name="Gangiredla J."/>
            <person name="Chase H."/>
        </authorList>
    </citation>
    <scope>NUCLEOTIDE SEQUENCE [LARGE SCALE GENOMIC DNA]</scope>
    <source>
        <strain evidence="13 14">MOD1-Md1s</strain>
    </source>
</reference>
<sequence>MTIAKLIRVVTAVLLLSVLLPVAFSFWLARHQAEEHFMMELDAYTERTLIRTDTIMQQAKAALTQINRFDGEACSETHLQAMRRTSFVFRHVQEVVYLQDMTPLCSSLVGRSISKPLPTPTWVSESSYPIWFSAQNDLGMPTPMIMIGRMPHMVLIDPNSFIDLIPFSAWPINTTIIGLQRNRILASSSPFDISVWRKARESGAEKIEYRGNIYLIRMKPRSGIAVVAWASRAPQTAEIRKLQLIWLPAGILISLAAAFYLLRLLRRLQSPRYRLQDGINNNELVMHYQPIIRLADGKPIGAEALIRWPQPDGSMLTPDIFIPLAEQTGLIGPLTRQIVYNVLHDLGDWLRAHPQQHISINISAFDLHEPQFVDMFSEALAQHGIPPCQLALEITERGFADPSLSGPVIERLRAAGHEIYIDDFGTGYSSLSYLEDLNVDILKIDKSFVDALEYKTVTPHIIEMAKTLKLEMVAEGVENESQAQWLREHGVQYAQGWLYSKALPAEAFIAWCKAHGVR</sequence>
<dbReference type="EC" id="3.1.4.52" evidence="2"/>
<dbReference type="GO" id="GO:0005886">
    <property type="term" value="C:plasma membrane"/>
    <property type="evidence" value="ECO:0007669"/>
    <property type="project" value="UniProtKB-SubCell"/>
</dbReference>
<dbReference type="Pfam" id="PF00563">
    <property type="entry name" value="EAL"/>
    <property type="match status" value="1"/>
</dbReference>
<dbReference type="EMBL" id="WAGD01000022">
    <property type="protein sequence ID" value="KAB0881697.1"/>
    <property type="molecule type" value="Genomic_DNA"/>
</dbReference>
<dbReference type="InterPro" id="IPR035919">
    <property type="entry name" value="EAL_sf"/>
</dbReference>
<comment type="catalytic activity">
    <reaction evidence="9">
        <text>3',3'-c-di-GMP + H2O = 5'-phosphoguanylyl(3'-&gt;5')guanosine + H(+)</text>
        <dbReference type="Rhea" id="RHEA:24902"/>
        <dbReference type="ChEBI" id="CHEBI:15377"/>
        <dbReference type="ChEBI" id="CHEBI:15378"/>
        <dbReference type="ChEBI" id="CHEBI:58754"/>
        <dbReference type="ChEBI" id="CHEBI:58805"/>
        <dbReference type="EC" id="3.1.4.52"/>
    </reaction>
</comment>
<evidence type="ECO:0000256" key="9">
    <source>
        <dbReference type="ARBA" id="ARBA00034290"/>
    </source>
</evidence>
<evidence type="ECO:0000256" key="8">
    <source>
        <dbReference type="ARBA" id="ARBA00023136"/>
    </source>
</evidence>
<comment type="subcellular location">
    <subcellularLocation>
        <location evidence="1">Cell membrane</location>
        <topology evidence="1">Multi-pass membrane protein</topology>
    </subcellularLocation>
</comment>
<keyword evidence="8 10" id="KW-0472">Membrane</keyword>
<evidence type="ECO:0000256" key="4">
    <source>
        <dbReference type="ARBA" id="ARBA00022636"/>
    </source>
</evidence>
<evidence type="ECO:0000313" key="13">
    <source>
        <dbReference type="EMBL" id="PUX17925.1"/>
    </source>
</evidence>
<dbReference type="InterPro" id="IPR024744">
    <property type="entry name" value="CSS-motif_dom"/>
</dbReference>
<dbReference type="Pfam" id="PF12792">
    <property type="entry name" value="CSS-motif"/>
    <property type="match status" value="1"/>
</dbReference>
<organism evidence="13 14">
    <name type="scientific">Cronobacter muytjensii</name>
    <dbReference type="NCBI Taxonomy" id="413501"/>
    <lineage>
        <taxon>Bacteria</taxon>
        <taxon>Pseudomonadati</taxon>
        <taxon>Pseudomonadota</taxon>
        <taxon>Gammaproteobacteria</taxon>
        <taxon>Enterobacterales</taxon>
        <taxon>Enterobacteriaceae</taxon>
        <taxon>Cronobacter</taxon>
    </lineage>
</organism>
<dbReference type="GO" id="GO:0071111">
    <property type="term" value="F:cyclic-guanylate-specific phosphodiesterase activity"/>
    <property type="evidence" value="ECO:0007669"/>
    <property type="project" value="UniProtKB-EC"/>
</dbReference>
<dbReference type="PROSITE" id="PS50883">
    <property type="entry name" value="EAL"/>
    <property type="match status" value="1"/>
</dbReference>
<evidence type="ECO:0000313" key="14">
    <source>
        <dbReference type="Proteomes" id="UP000244378"/>
    </source>
</evidence>
<dbReference type="OrthoDB" id="9812358at2"/>
<evidence type="ECO:0000256" key="1">
    <source>
        <dbReference type="ARBA" id="ARBA00004651"/>
    </source>
</evidence>
<keyword evidence="5 10" id="KW-0812">Transmembrane</keyword>
<evidence type="ECO:0000256" key="5">
    <source>
        <dbReference type="ARBA" id="ARBA00022692"/>
    </source>
</evidence>
<dbReference type="InterPro" id="IPR050706">
    <property type="entry name" value="Cyclic-di-GMP_PDE-like"/>
</dbReference>
<dbReference type="PANTHER" id="PTHR33121">
    <property type="entry name" value="CYCLIC DI-GMP PHOSPHODIESTERASE PDEF"/>
    <property type="match status" value="1"/>
</dbReference>
<gene>
    <name evidence="13" type="ORF">AUN14_00950</name>
    <name evidence="12" type="ORF">FZI19_08895</name>
</gene>
<evidence type="ECO:0000256" key="2">
    <source>
        <dbReference type="ARBA" id="ARBA00012282"/>
    </source>
</evidence>
<dbReference type="EMBL" id="MSAE01000002">
    <property type="protein sequence ID" value="PUX17925.1"/>
    <property type="molecule type" value="Genomic_DNA"/>
</dbReference>
<dbReference type="Proteomes" id="UP000469927">
    <property type="component" value="Unassembled WGS sequence"/>
</dbReference>
<keyword evidence="7 10" id="KW-1133">Transmembrane helix</keyword>
<evidence type="ECO:0000256" key="10">
    <source>
        <dbReference type="SAM" id="Phobius"/>
    </source>
</evidence>
<keyword evidence="3" id="KW-1003">Cell membrane</keyword>
<dbReference type="SMART" id="SM00052">
    <property type="entry name" value="EAL"/>
    <property type="match status" value="1"/>
</dbReference>
<evidence type="ECO:0000313" key="12">
    <source>
        <dbReference type="EMBL" id="KAB0881697.1"/>
    </source>
</evidence>
<dbReference type="RefSeq" id="WP_075192149.1">
    <property type="nucleotide sequence ID" value="NZ_CP187979.1"/>
</dbReference>
<dbReference type="AlphaFoldDB" id="A0A2T7AYX9"/>
<dbReference type="Proteomes" id="UP000244378">
    <property type="component" value="Unassembled WGS sequence"/>
</dbReference>
<keyword evidence="6" id="KW-0378">Hydrolase</keyword>
<name>A0A2T7AYX9_9ENTR</name>
<evidence type="ECO:0000256" key="7">
    <source>
        <dbReference type="ARBA" id="ARBA00022989"/>
    </source>
</evidence>
<reference evidence="12 15" key="2">
    <citation type="submission" date="2019-08" db="EMBL/GenBank/DDBJ databases">
        <title>Prevalence, distribution, and phylogeny of type two toxin-antitoxin genes possessed by Cronobacter species where C. sakazakii homologs follow sequence type lineages.</title>
        <authorList>
            <person name="Finkelstein S."/>
            <person name="Negrete F."/>
            <person name="Jang H."/>
            <person name="Gopinath G.R."/>
            <person name="Tall B.D."/>
        </authorList>
    </citation>
    <scope>NUCLEOTIDE SEQUENCE [LARGE SCALE GENOMIC DNA]</scope>
    <source>
        <strain evidence="12 15">MOD1_GK1257</strain>
    </source>
</reference>
<evidence type="ECO:0000256" key="3">
    <source>
        <dbReference type="ARBA" id="ARBA00022475"/>
    </source>
</evidence>
<evidence type="ECO:0000313" key="15">
    <source>
        <dbReference type="Proteomes" id="UP000469927"/>
    </source>
</evidence>
<comment type="caution">
    <text evidence="13">The sequence shown here is derived from an EMBL/GenBank/DDBJ whole genome shotgun (WGS) entry which is preliminary data.</text>
</comment>
<dbReference type="SUPFAM" id="SSF141868">
    <property type="entry name" value="EAL domain-like"/>
    <property type="match status" value="1"/>
</dbReference>
<dbReference type="PANTHER" id="PTHR33121:SF81">
    <property type="entry name" value="CYCLIC DI-GMP PHOSPHODIESTERASE PDEB-RELATED"/>
    <property type="match status" value="1"/>
</dbReference>
<keyword evidence="15" id="KW-1185">Reference proteome</keyword>
<dbReference type="CDD" id="cd01948">
    <property type="entry name" value="EAL"/>
    <property type="match status" value="1"/>
</dbReference>
<feature type="domain" description="EAL" evidence="11">
    <location>
        <begin position="268"/>
        <end position="516"/>
    </location>
</feature>
<proteinExistence type="predicted"/>
<keyword evidence="4" id="KW-0973">c-di-GMP</keyword>